<protein>
    <submittedName>
        <fullName evidence="1">Uncharacterized protein</fullName>
    </submittedName>
</protein>
<proteinExistence type="predicted"/>
<keyword evidence="2" id="KW-1185">Reference proteome</keyword>
<evidence type="ECO:0000313" key="1">
    <source>
        <dbReference type="EMBL" id="KAI0091251.1"/>
    </source>
</evidence>
<dbReference type="Proteomes" id="UP001055072">
    <property type="component" value="Unassembled WGS sequence"/>
</dbReference>
<accession>A0ACB8UAI5</accession>
<sequence length="823" mass="92374">MVYPRLQHLLATLLPSLFFTLTDTADPVFVFSVAGLVVALVVSLFPLCLMVSVYETLAFYYPRVIIFYIPSSIVHSMNTFPTVLANPSFLALYASVMMVARPLVFRYLEGMMAERNLRPQIIARASQCAQARQAIADQKLKLRRAIESCTATEMEMHELESERSRLEENLERIERMVTEVQGRSERHKRNIQEHEEDIQSLRLQVSSFEHRIQQQIETAYNRKCEEARAARKACFAALATAHRREEHRTFVDAKKNDQFKARLSSAIQDRESAAAAYCADVDHWRQQQATYEAQYIDLQGSLEFTTAEHRIHLEQCKKDRELAQEQLTEQNTRLDSTRKAHVTQLCELRRLHDFEMSSLKSKNDLLTDRLTSASDSRDTTAASFEAHVDHTEKQMSAYEAQYSALAGSLEFAATEHRIHIEHCEGERAKGKSRIKELLDLLSVERAARTELQAEHNELKSRHALTSEGYADTEAKLKIVECELYLEKQRHHSAIITYRASQDVSDTLIDSLVLQRRPRGQSLLRTLVARSMTQAKSPAKKKESEPYLNQIIQTLPPSTLFDKSWLLPQPDFVEGSSSDWSFSVGSIMATSTPHRPSQECIAHSRSESTLSDMSLSSTLDSDGQHRHDHEVSQLNLLSGSTQFIHPSPSDSDSILTRSDMSLASIVETPPRLRLQLPGPLPSVESFYPSPPPSGSTATLDLEPSLPPPPSEFVQDSTAGSLGDGLSLEFGETVATSTPKSGPSTLLSDLGPLFSPPPKSSGEDGHILNFSDEWSVSSAKATSTPFVRRTTKSYLNQDSRVSESLVTSRSSIMLRVSEVFKRDSE</sequence>
<reference evidence="1" key="1">
    <citation type="journal article" date="2021" name="Environ. Microbiol.">
        <title>Gene family expansions and transcriptome signatures uncover fungal adaptations to wood decay.</title>
        <authorList>
            <person name="Hage H."/>
            <person name="Miyauchi S."/>
            <person name="Viragh M."/>
            <person name="Drula E."/>
            <person name="Min B."/>
            <person name="Chaduli D."/>
            <person name="Navarro D."/>
            <person name="Favel A."/>
            <person name="Norest M."/>
            <person name="Lesage-Meessen L."/>
            <person name="Balint B."/>
            <person name="Merenyi Z."/>
            <person name="de Eugenio L."/>
            <person name="Morin E."/>
            <person name="Martinez A.T."/>
            <person name="Baldrian P."/>
            <person name="Stursova M."/>
            <person name="Martinez M.J."/>
            <person name="Novotny C."/>
            <person name="Magnuson J.K."/>
            <person name="Spatafora J.W."/>
            <person name="Maurice S."/>
            <person name="Pangilinan J."/>
            <person name="Andreopoulos W."/>
            <person name="LaButti K."/>
            <person name="Hundley H."/>
            <person name="Na H."/>
            <person name="Kuo A."/>
            <person name="Barry K."/>
            <person name="Lipzen A."/>
            <person name="Henrissat B."/>
            <person name="Riley R."/>
            <person name="Ahrendt S."/>
            <person name="Nagy L.G."/>
            <person name="Grigoriev I.V."/>
            <person name="Martin F."/>
            <person name="Rosso M.N."/>
        </authorList>
    </citation>
    <scope>NUCLEOTIDE SEQUENCE</scope>
    <source>
        <strain evidence="1">CBS 384.51</strain>
    </source>
</reference>
<gene>
    <name evidence="1" type="ORF">BDY19DRAFT_991822</name>
</gene>
<name>A0ACB8UAI5_9APHY</name>
<comment type="caution">
    <text evidence="1">The sequence shown here is derived from an EMBL/GenBank/DDBJ whole genome shotgun (WGS) entry which is preliminary data.</text>
</comment>
<dbReference type="EMBL" id="MU274906">
    <property type="protein sequence ID" value="KAI0091251.1"/>
    <property type="molecule type" value="Genomic_DNA"/>
</dbReference>
<evidence type="ECO:0000313" key="2">
    <source>
        <dbReference type="Proteomes" id="UP001055072"/>
    </source>
</evidence>
<organism evidence="1 2">
    <name type="scientific">Irpex rosettiformis</name>
    <dbReference type="NCBI Taxonomy" id="378272"/>
    <lineage>
        <taxon>Eukaryota</taxon>
        <taxon>Fungi</taxon>
        <taxon>Dikarya</taxon>
        <taxon>Basidiomycota</taxon>
        <taxon>Agaricomycotina</taxon>
        <taxon>Agaricomycetes</taxon>
        <taxon>Polyporales</taxon>
        <taxon>Irpicaceae</taxon>
        <taxon>Irpex</taxon>
    </lineage>
</organism>